<sequence length="314" mass="36958">MNEDNGGEEIQEVVSEQEVEQLMQNLLKVTIMSNKLELVNYQGFWHPNIKNYLKTFKSTLMFQRHFQPRNTDIIIASFPKTGTTWLKSLLFSVINRFRYPKDQTPLLKYHPHELVYGLEVDVYGNAFEYPRPQHLDELPSPRLFHTHLPYTSLPESITTSGCRVLYIGRNPLDTLVSLYYFSIKMMRKMEGEDFCFSMEDYFEDFYAGRMPHGSFFEHVVGYWKQSLERPDKVLFFKYEDLKEDPKFHVKRLAEFVGVPFCLKEESEGVIEDIVEMCSINNLRELEGNKSGVINKYFEKNSYFRKGKLGIGLII</sequence>
<evidence type="ECO:0000256" key="2">
    <source>
        <dbReference type="ARBA" id="ARBA00022679"/>
    </source>
</evidence>
<reference evidence="5" key="2">
    <citation type="submission" date="2021-03" db="UniProtKB">
        <authorList>
            <consortium name="EnsemblPlants"/>
        </authorList>
    </citation>
    <scope>IDENTIFICATION</scope>
</reference>
<feature type="domain" description="Sulfotransferase" evidence="4">
    <location>
        <begin position="71"/>
        <end position="309"/>
    </location>
</feature>
<comment type="similarity">
    <text evidence="1 3">Belongs to the sulfotransferase 1 family.</text>
</comment>
<dbReference type="Pfam" id="PF00685">
    <property type="entry name" value="Sulfotransfer_1"/>
    <property type="match status" value="1"/>
</dbReference>
<reference evidence="5" key="1">
    <citation type="journal article" date="2017" name="Nature">
        <title>The genome of Chenopodium quinoa.</title>
        <authorList>
            <person name="Jarvis D.E."/>
            <person name="Ho Y.S."/>
            <person name="Lightfoot D.J."/>
            <person name="Schmoeckel S.M."/>
            <person name="Li B."/>
            <person name="Borm T.J.A."/>
            <person name="Ohyanagi H."/>
            <person name="Mineta K."/>
            <person name="Michell C.T."/>
            <person name="Saber N."/>
            <person name="Kharbatia N.M."/>
            <person name="Rupper R.R."/>
            <person name="Sharp A.R."/>
            <person name="Dally N."/>
            <person name="Boughton B.A."/>
            <person name="Woo Y.H."/>
            <person name="Gao G."/>
            <person name="Schijlen E.G.W.M."/>
            <person name="Guo X."/>
            <person name="Momin A.A."/>
            <person name="Negrao S."/>
            <person name="Al-Babili S."/>
            <person name="Gehring C."/>
            <person name="Roessner U."/>
            <person name="Jung C."/>
            <person name="Murphy K."/>
            <person name="Arold S.T."/>
            <person name="Gojobori T."/>
            <person name="van der Linden C.G."/>
            <person name="van Loo E.N."/>
            <person name="Jellen E.N."/>
            <person name="Maughan P.J."/>
            <person name="Tester M."/>
        </authorList>
    </citation>
    <scope>NUCLEOTIDE SEQUENCE [LARGE SCALE GENOMIC DNA]</scope>
    <source>
        <strain evidence="5">cv. PI 614886</strain>
    </source>
</reference>
<dbReference type="PANTHER" id="PTHR11783">
    <property type="entry name" value="SULFOTRANSFERASE SULT"/>
    <property type="match status" value="1"/>
</dbReference>
<evidence type="ECO:0000256" key="3">
    <source>
        <dbReference type="RuleBase" id="RU361155"/>
    </source>
</evidence>
<protein>
    <recommendedName>
        <fullName evidence="3">Sulfotransferase</fullName>
        <ecNumber evidence="3">2.8.2.-</ecNumber>
    </recommendedName>
</protein>
<evidence type="ECO:0000256" key="1">
    <source>
        <dbReference type="ARBA" id="ARBA00005771"/>
    </source>
</evidence>
<dbReference type="OMA" id="CINCKED"/>
<dbReference type="GO" id="GO:0008146">
    <property type="term" value="F:sulfotransferase activity"/>
    <property type="evidence" value="ECO:0007669"/>
    <property type="project" value="InterPro"/>
</dbReference>
<dbReference type="EnsemblPlants" id="AUR62023740-RA">
    <property type="protein sequence ID" value="AUR62023740-RA:cds"/>
    <property type="gene ID" value="AUR62023740"/>
</dbReference>
<dbReference type="Gene3D" id="3.40.50.300">
    <property type="entry name" value="P-loop containing nucleotide triphosphate hydrolases"/>
    <property type="match status" value="1"/>
</dbReference>
<proteinExistence type="inferred from homology"/>
<dbReference type="SUPFAM" id="SSF52540">
    <property type="entry name" value="P-loop containing nucleoside triphosphate hydrolases"/>
    <property type="match status" value="1"/>
</dbReference>
<dbReference type="AlphaFoldDB" id="A0A803M5L7"/>
<keyword evidence="6" id="KW-1185">Reference proteome</keyword>
<dbReference type="Gramene" id="AUR62023740-RA">
    <property type="protein sequence ID" value="AUR62023740-RA:cds"/>
    <property type="gene ID" value="AUR62023740"/>
</dbReference>
<dbReference type="InterPro" id="IPR000863">
    <property type="entry name" value="Sulfotransferase_dom"/>
</dbReference>
<accession>A0A803M5L7</accession>
<evidence type="ECO:0000313" key="6">
    <source>
        <dbReference type="Proteomes" id="UP000596660"/>
    </source>
</evidence>
<dbReference type="InterPro" id="IPR027417">
    <property type="entry name" value="P-loop_NTPase"/>
</dbReference>
<evidence type="ECO:0000259" key="4">
    <source>
        <dbReference type="Pfam" id="PF00685"/>
    </source>
</evidence>
<dbReference type="Proteomes" id="UP000596660">
    <property type="component" value="Unplaced"/>
</dbReference>
<dbReference type="EC" id="2.8.2.-" evidence="3"/>
<evidence type="ECO:0000313" key="5">
    <source>
        <dbReference type="EnsemblPlants" id="AUR62023740-RA:cds"/>
    </source>
</evidence>
<name>A0A803M5L7_CHEQI</name>
<keyword evidence="2 3" id="KW-0808">Transferase</keyword>
<organism evidence="5 6">
    <name type="scientific">Chenopodium quinoa</name>
    <name type="common">Quinoa</name>
    <dbReference type="NCBI Taxonomy" id="63459"/>
    <lineage>
        <taxon>Eukaryota</taxon>
        <taxon>Viridiplantae</taxon>
        <taxon>Streptophyta</taxon>
        <taxon>Embryophyta</taxon>
        <taxon>Tracheophyta</taxon>
        <taxon>Spermatophyta</taxon>
        <taxon>Magnoliopsida</taxon>
        <taxon>eudicotyledons</taxon>
        <taxon>Gunneridae</taxon>
        <taxon>Pentapetalae</taxon>
        <taxon>Caryophyllales</taxon>
        <taxon>Chenopodiaceae</taxon>
        <taxon>Chenopodioideae</taxon>
        <taxon>Atripliceae</taxon>
        <taxon>Chenopodium</taxon>
    </lineage>
</organism>